<organism evidence="1">
    <name type="scientific">Telmatobacter sp. DSM 110680</name>
    <dbReference type="NCBI Taxonomy" id="3036704"/>
    <lineage>
        <taxon>Bacteria</taxon>
        <taxon>Pseudomonadati</taxon>
        <taxon>Acidobacteriota</taxon>
        <taxon>Terriglobia</taxon>
        <taxon>Terriglobales</taxon>
        <taxon>Acidobacteriaceae</taxon>
        <taxon>Telmatobacter</taxon>
    </lineage>
</organism>
<dbReference type="AlphaFoldDB" id="A0AAU7DMP3"/>
<evidence type="ECO:0008006" key="2">
    <source>
        <dbReference type="Google" id="ProtNLM"/>
    </source>
</evidence>
<dbReference type="RefSeq" id="WP_348263257.1">
    <property type="nucleotide sequence ID" value="NZ_CP121196.1"/>
</dbReference>
<proteinExistence type="predicted"/>
<dbReference type="EMBL" id="CP121196">
    <property type="protein sequence ID" value="XBH18031.1"/>
    <property type="molecule type" value="Genomic_DNA"/>
</dbReference>
<sequence length="238" mass="27441">MDRILHSPNSEDWVTWNFFQILLAQFPAGWWGHLVSAARRRNRELNFPFDDRSLPTPKLWTAVRAPSDYEARSRKRMLESGNPEWITRARMPDPVEGSSEIDIVIEHEQFLAYIEAKLGSDLSMKTSYDPQRNQIIRNIDCLIESAGTRLPIFWLLVKDVDAARSYVQLVDNYKNDPGLLAHDLPHRDSDLLKRISQNLTIILWSDFSELVCGPGADQESNAVKRELERRILGQQTIA</sequence>
<gene>
    <name evidence="1" type="ORF">P8935_01565</name>
</gene>
<accession>A0AAU7DMP3</accession>
<evidence type="ECO:0000313" key="1">
    <source>
        <dbReference type="EMBL" id="XBH18031.1"/>
    </source>
</evidence>
<reference evidence="1" key="1">
    <citation type="submission" date="2023-03" db="EMBL/GenBank/DDBJ databases">
        <title>Edaphobacter sp.</title>
        <authorList>
            <person name="Huber K.J."/>
            <person name="Papendorf J."/>
            <person name="Pilke C."/>
            <person name="Bunk B."/>
            <person name="Sproeer C."/>
            <person name="Pester M."/>
        </authorList>
    </citation>
    <scope>NUCLEOTIDE SEQUENCE</scope>
    <source>
        <strain evidence="1">DSM 110680</strain>
    </source>
</reference>
<name>A0AAU7DMP3_9BACT</name>
<protein>
    <recommendedName>
        <fullName evidence="2">PD-(D/E)XK nuclease superfamily protein</fullName>
    </recommendedName>
</protein>